<evidence type="ECO:0000313" key="2">
    <source>
        <dbReference type="EMBL" id="KLV09849.1"/>
    </source>
</evidence>
<dbReference type="SUPFAM" id="SSF51161">
    <property type="entry name" value="Trimeric LpxA-like enzymes"/>
    <property type="match status" value="1"/>
</dbReference>
<dbReference type="AlphaFoldDB" id="A0A0J1HDZ0"/>
<dbReference type="PANTHER" id="PTHR13061:SF29">
    <property type="entry name" value="GAMMA CARBONIC ANHYDRASE-LIKE 1, MITOCHONDRIAL-RELATED"/>
    <property type="match status" value="1"/>
</dbReference>
<dbReference type="OrthoDB" id="9803036at2"/>
<keyword evidence="3" id="KW-1185">Reference proteome</keyword>
<name>A0A0J1HDZ0_9GAMM</name>
<comment type="caution">
    <text evidence="2">The sequence shown here is derived from an EMBL/GenBank/DDBJ whole genome shotgun (WGS) entry which is preliminary data.</text>
</comment>
<dbReference type="Gene3D" id="2.160.10.10">
    <property type="entry name" value="Hexapeptide repeat proteins"/>
    <property type="match status" value="1"/>
</dbReference>
<evidence type="ECO:0000256" key="1">
    <source>
        <dbReference type="SAM" id="MobiDB-lite"/>
    </source>
</evidence>
<dbReference type="InterPro" id="IPR011004">
    <property type="entry name" value="Trimer_LpxA-like_sf"/>
</dbReference>
<accession>A0A0J1HDZ0</accession>
<dbReference type="PANTHER" id="PTHR13061">
    <property type="entry name" value="DYNACTIN SUBUNIT P25"/>
    <property type="match status" value="1"/>
</dbReference>
<dbReference type="InterPro" id="IPR001451">
    <property type="entry name" value="Hexapep"/>
</dbReference>
<dbReference type="STRING" id="320778.ABT57_09200"/>
<protein>
    <recommendedName>
        <fullName evidence="4">Phenylacetic acid degradation protein PaaY</fullName>
    </recommendedName>
</protein>
<organism evidence="2 3">
    <name type="scientific">Photobacterium ganghwense</name>
    <dbReference type="NCBI Taxonomy" id="320778"/>
    <lineage>
        <taxon>Bacteria</taxon>
        <taxon>Pseudomonadati</taxon>
        <taxon>Pseudomonadota</taxon>
        <taxon>Gammaproteobacteria</taxon>
        <taxon>Vibrionales</taxon>
        <taxon>Vibrionaceae</taxon>
        <taxon>Photobacterium</taxon>
    </lineage>
</organism>
<dbReference type="InterPro" id="IPR050484">
    <property type="entry name" value="Transf_Hexapept/Carb_Anhydrase"/>
</dbReference>
<reference evidence="2 3" key="1">
    <citation type="submission" date="2015-05" db="EMBL/GenBank/DDBJ databases">
        <title>Photobacterium galathea sp. nov.</title>
        <authorList>
            <person name="Machado H."/>
            <person name="Gram L."/>
        </authorList>
    </citation>
    <scope>NUCLEOTIDE SEQUENCE [LARGE SCALE GENOMIC DNA]</scope>
    <source>
        <strain evidence="2 3">DSM 22954</strain>
    </source>
</reference>
<dbReference type="CDD" id="cd04745">
    <property type="entry name" value="LbH_paaY_like"/>
    <property type="match status" value="1"/>
</dbReference>
<dbReference type="PATRIC" id="fig|320778.3.peg.2002"/>
<feature type="region of interest" description="Disordered" evidence="1">
    <location>
        <begin position="174"/>
        <end position="208"/>
    </location>
</feature>
<dbReference type="RefSeq" id="WP_047884938.1">
    <property type="nucleotide sequence ID" value="NZ_CP071326.1"/>
</dbReference>
<proteinExistence type="predicted"/>
<sequence length="208" mass="22520">MPVYQLDGITPVIHPDSFVHPSADIIGDVIIGARVYIGPSASIRGDMGRIIIEDGSNVQDNCVLHGFPNQETVLEENSHIGHGAVIHGCRIGRNTLVGMNAVVMDLADIGAESIIGAHSFVKARSVFAPRSMIMGSPAVCTRQVRDDELAWKEKGTAMYQQLVTRCLTTLKEVTPLPKPESNRPTMVFDTAPVPKKMQAESDAQFDDA</sequence>
<dbReference type="Pfam" id="PF00132">
    <property type="entry name" value="Hexapep"/>
    <property type="match status" value="2"/>
</dbReference>
<dbReference type="EMBL" id="LDOU01000007">
    <property type="protein sequence ID" value="KLV09849.1"/>
    <property type="molecule type" value="Genomic_DNA"/>
</dbReference>
<dbReference type="Proteomes" id="UP000035909">
    <property type="component" value="Unassembled WGS sequence"/>
</dbReference>
<evidence type="ECO:0008006" key="4">
    <source>
        <dbReference type="Google" id="ProtNLM"/>
    </source>
</evidence>
<gene>
    <name evidence="2" type="ORF">ABT57_09200</name>
</gene>
<evidence type="ECO:0000313" key="3">
    <source>
        <dbReference type="Proteomes" id="UP000035909"/>
    </source>
</evidence>